<organism evidence="2 3">
    <name type="scientific">Hibiscus trionum</name>
    <name type="common">Flower of an hour</name>
    <dbReference type="NCBI Taxonomy" id="183268"/>
    <lineage>
        <taxon>Eukaryota</taxon>
        <taxon>Viridiplantae</taxon>
        <taxon>Streptophyta</taxon>
        <taxon>Embryophyta</taxon>
        <taxon>Tracheophyta</taxon>
        <taxon>Spermatophyta</taxon>
        <taxon>Magnoliopsida</taxon>
        <taxon>eudicotyledons</taxon>
        <taxon>Gunneridae</taxon>
        <taxon>Pentapetalae</taxon>
        <taxon>rosids</taxon>
        <taxon>malvids</taxon>
        <taxon>Malvales</taxon>
        <taxon>Malvaceae</taxon>
        <taxon>Malvoideae</taxon>
        <taxon>Hibiscus</taxon>
    </lineage>
</organism>
<protein>
    <submittedName>
        <fullName evidence="2">Cysteine-rich RLK (RECEPTOR-like protein kinase) 8</fullName>
    </submittedName>
</protein>
<dbReference type="EMBL" id="BSYR01000004">
    <property type="protein sequence ID" value="GMI66431.1"/>
    <property type="molecule type" value="Genomic_DNA"/>
</dbReference>
<name>A0A9W7GYL4_HIBTR</name>
<dbReference type="GO" id="GO:0016301">
    <property type="term" value="F:kinase activity"/>
    <property type="evidence" value="ECO:0007669"/>
    <property type="project" value="UniProtKB-KW"/>
</dbReference>
<dbReference type="Pfam" id="PF07727">
    <property type="entry name" value="RVT_2"/>
    <property type="match status" value="1"/>
</dbReference>
<dbReference type="OrthoDB" id="997963at2759"/>
<dbReference type="PANTHER" id="PTHR11439:SF481">
    <property type="entry name" value="REVERSE TRANSCRIPTASE TY1_COPIA-TYPE DOMAIN-CONTAINING PROTEIN"/>
    <property type="match status" value="1"/>
</dbReference>
<reference evidence="2" key="1">
    <citation type="submission" date="2023-05" db="EMBL/GenBank/DDBJ databases">
        <title>Genome and transcriptome analyses reveal genes involved in the formation of fine ridges on petal epidermal cells in Hibiscus trionum.</title>
        <authorList>
            <person name="Koshimizu S."/>
            <person name="Masuda S."/>
            <person name="Ishii T."/>
            <person name="Shirasu K."/>
            <person name="Hoshino A."/>
            <person name="Arita M."/>
        </authorList>
    </citation>
    <scope>NUCLEOTIDE SEQUENCE</scope>
    <source>
        <strain evidence="2">Hamamatsu line</strain>
    </source>
</reference>
<keyword evidence="2" id="KW-0808">Transferase</keyword>
<evidence type="ECO:0000313" key="2">
    <source>
        <dbReference type="EMBL" id="GMI66431.1"/>
    </source>
</evidence>
<dbReference type="PANTHER" id="PTHR11439">
    <property type="entry name" value="GAG-POL-RELATED RETROTRANSPOSON"/>
    <property type="match status" value="1"/>
</dbReference>
<dbReference type="CDD" id="cd09272">
    <property type="entry name" value="RNase_HI_RT_Ty1"/>
    <property type="match status" value="1"/>
</dbReference>
<sequence length="347" mass="39523">MEQPQGFSSKKFPGHVCRMKKALYGLKQAPHAWYGKVAQYFVFCGFKVSDSDSSLFTKLESNKHILALLYVDDMIITGDDEAEISRLRTDLSVRFEMKNLGEVGYFLGLEIEKTKQGYFVSQRRYAAGLLESFSMGESKDMATPMETNVKLKKDRGKILQDARNFRQLVGSLVYLTITRPEISYSVSVISQFMQNPKSHYLDAAKRILRYIKGFLEYGLMYKKNDSFLLSGYTDADWVGDATDRRSTSGYCFDFGSAVVSWCSKKQPTVALSSTEAEYIAATMAAQECIWLKYLMGDMFGNINYAVQIKCDNESAIKLASNPVFHGRTKHIEFRHHFVREKSVKSRT</sequence>
<keyword evidence="3" id="KW-1185">Reference proteome</keyword>
<dbReference type="Proteomes" id="UP001165190">
    <property type="component" value="Unassembled WGS sequence"/>
</dbReference>
<evidence type="ECO:0000259" key="1">
    <source>
        <dbReference type="Pfam" id="PF07727"/>
    </source>
</evidence>
<keyword evidence="2" id="KW-0418">Kinase</keyword>
<proteinExistence type="predicted"/>
<evidence type="ECO:0000313" key="3">
    <source>
        <dbReference type="Proteomes" id="UP001165190"/>
    </source>
</evidence>
<dbReference type="InterPro" id="IPR043502">
    <property type="entry name" value="DNA/RNA_pol_sf"/>
</dbReference>
<gene>
    <name evidence="2" type="ORF">HRI_000312400</name>
</gene>
<dbReference type="SUPFAM" id="SSF56672">
    <property type="entry name" value="DNA/RNA polymerases"/>
    <property type="match status" value="1"/>
</dbReference>
<dbReference type="InterPro" id="IPR013103">
    <property type="entry name" value="RVT_2"/>
</dbReference>
<dbReference type="AlphaFoldDB" id="A0A9W7GYL4"/>
<comment type="caution">
    <text evidence="2">The sequence shown here is derived from an EMBL/GenBank/DDBJ whole genome shotgun (WGS) entry which is preliminary data.</text>
</comment>
<accession>A0A9W7GYL4</accession>
<feature type="domain" description="Reverse transcriptase Ty1/copia-type" evidence="1">
    <location>
        <begin position="1"/>
        <end position="146"/>
    </location>
</feature>